<evidence type="ECO:0000259" key="6">
    <source>
        <dbReference type="PROSITE" id="PS50929"/>
    </source>
</evidence>
<keyword evidence="2 5" id="KW-0812">Transmembrane</keyword>
<keyword evidence="3 5" id="KW-1133">Transmembrane helix</keyword>
<dbReference type="Pfam" id="PF00664">
    <property type="entry name" value="ABC_membrane"/>
    <property type="match status" value="1"/>
</dbReference>
<dbReference type="InterPro" id="IPR011527">
    <property type="entry name" value="ABC1_TM_dom"/>
</dbReference>
<accession>A0AAV1A5Q3</accession>
<dbReference type="PROSITE" id="PS50929">
    <property type="entry name" value="ABC_TM1F"/>
    <property type="match status" value="1"/>
</dbReference>
<dbReference type="SUPFAM" id="SSF90123">
    <property type="entry name" value="ABC transporter transmembrane region"/>
    <property type="match status" value="1"/>
</dbReference>
<dbReference type="InterPro" id="IPR036640">
    <property type="entry name" value="ABC1_TM_sf"/>
</dbReference>
<keyword evidence="4 5" id="KW-0472">Membrane</keyword>
<organism evidence="7 8">
    <name type="scientific">Vicia faba</name>
    <name type="common">Broad bean</name>
    <name type="synonym">Faba vulgaris</name>
    <dbReference type="NCBI Taxonomy" id="3906"/>
    <lineage>
        <taxon>Eukaryota</taxon>
        <taxon>Viridiplantae</taxon>
        <taxon>Streptophyta</taxon>
        <taxon>Embryophyta</taxon>
        <taxon>Tracheophyta</taxon>
        <taxon>Spermatophyta</taxon>
        <taxon>Magnoliopsida</taxon>
        <taxon>eudicotyledons</taxon>
        <taxon>Gunneridae</taxon>
        <taxon>Pentapetalae</taxon>
        <taxon>rosids</taxon>
        <taxon>fabids</taxon>
        <taxon>Fabales</taxon>
        <taxon>Fabaceae</taxon>
        <taxon>Papilionoideae</taxon>
        <taxon>50 kb inversion clade</taxon>
        <taxon>NPAAA clade</taxon>
        <taxon>Hologalegina</taxon>
        <taxon>IRL clade</taxon>
        <taxon>Fabeae</taxon>
        <taxon>Vicia</taxon>
    </lineage>
</organism>
<evidence type="ECO:0000256" key="2">
    <source>
        <dbReference type="ARBA" id="ARBA00022692"/>
    </source>
</evidence>
<dbReference type="Gene3D" id="1.20.1560.10">
    <property type="entry name" value="ABC transporter type 1, transmembrane domain"/>
    <property type="match status" value="1"/>
</dbReference>
<name>A0AAV1A5Q3_VICFA</name>
<dbReference type="InterPro" id="IPR039421">
    <property type="entry name" value="Type_1_exporter"/>
</dbReference>
<feature type="domain" description="ABC transmembrane type-1" evidence="6">
    <location>
        <begin position="1"/>
        <end position="125"/>
    </location>
</feature>
<comment type="subcellular location">
    <subcellularLocation>
        <location evidence="1">Membrane</location>
        <topology evidence="1">Multi-pass membrane protein</topology>
    </subcellularLocation>
</comment>
<proteinExistence type="predicted"/>
<dbReference type="GO" id="GO:0140359">
    <property type="term" value="F:ABC-type transporter activity"/>
    <property type="evidence" value="ECO:0007669"/>
    <property type="project" value="InterPro"/>
</dbReference>
<evidence type="ECO:0000256" key="3">
    <source>
        <dbReference type="ARBA" id="ARBA00022989"/>
    </source>
</evidence>
<evidence type="ECO:0000313" key="8">
    <source>
        <dbReference type="Proteomes" id="UP001157006"/>
    </source>
</evidence>
<evidence type="ECO:0000256" key="4">
    <source>
        <dbReference type="ARBA" id="ARBA00023136"/>
    </source>
</evidence>
<dbReference type="GO" id="GO:0005524">
    <property type="term" value="F:ATP binding"/>
    <property type="evidence" value="ECO:0007669"/>
    <property type="project" value="InterPro"/>
</dbReference>
<evidence type="ECO:0000256" key="1">
    <source>
        <dbReference type="ARBA" id="ARBA00004141"/>
    </source>
</evidence>
<dbReference type="EMBL" id="OX451738">
    <property type="protein sequence ID" value="CAI8604498.1"/>
    <property type="molecule type" value="Genomic_DNA"/>
</dbReference>
<feature type="transmembrane region" description="Helical" evidence="5">
    <location>
        <begin position="67"/>
        <end position="89"/>
    </location>
</feature>
<dbReference type="AlphaFoldDB" id="A0AAV1A5Q3"/>
<sequence>MKFLKGFSGDAKVMYEQASQVANDAVSSIRTVASFCAESKVMDMYRKKCSGPEKQGVRSGLVSGAGFGFSFVALYCMTAFCFYIGAVLVQHDKATFQEVFKVFFSLTITAVGISQSSTLAPDTNKAKDSAASIFKILDSKPTIDSSSNAGETSETVTGDMELQHVCDLQLQIVKIPLCNSAIALL</sequence>
<dbReference type="PANTHER" id="PTHR24221">
    <property type="entry name" value="ATP-BINDING CASSETTE SUB-FAMILY B"/>
    <property type="match status" value="1"/>
</dbReference>
<dbReference type="PANTHER" id="PTHR24221:SF604">
    <property type="entry name" value="ABC TRANSPORTER B FAMILY MEMBER 9"/>
    <property type="match status" value="1"/>
</dbReference>
<dbReference type="GO" id="GO:0016020">
    <property type="term" value="C:membrane"/>
    <property type="evidence" value="ECO:0007669"/>
    <property type="project" value="UniProtKB-SubCell"/>
</dbReference>
<protein>
    <recommendedName>
        <fullName evidence="6">ABC transmembrane type-1 domain-containing protein</fullName>
    </recommendedName>
</protein>
<keyword evidence="8" id="KW-1185">Reference proteome</keyword>
<reference evidence="7 8" key="1">
    <citation type="submission" date="2023-01" db="EMBL/GenBank/DDBJ databases">
        <authorList>
            <person name="Kreplak J."/>
        </authorList>
    </citation>
    <scope>NUCLEOTIDE SEQUENCE [LARGE SCALE GENOMIC DNA]</scope>
</reference>
<gene>
    <name evidence="7" type="ORF">VFH_III135760</name>
</gene>
<evidence type="ECO:0000256" key="5">
    <source>
        <dbReference type="SAM" id="Phobius"/>
    </source>
</evidence>
<evidence type="ECO:0000313" key="7">
    <source>
        <dbReference type="EMBL" id="CAI8604498.1"/>
    </source>
</evidence>
<dbReference type="Proteomes" id="UP001157006">
    <property type="component" value="Chromosome 3"/>
</dbReference>